<dbReference type="SUPFAM" id="SSF48452">
    <property type="entry name" value="TPR-like"/>
    <property type="match status" value="1"/>
</dbReference>
<dbReference type="Gene3D" id="3.40.50.10070">
    <property type="entry name" value="TolB, N-terminal domain"/>
    <property type="match status" value="1"/>
</dbReference>
<dbReference type="InterPro" id="IPR052346">
    <property type="entry name" value="O-mannosyl-transferase_TMTC"/>
</dbReference>
<dbReference type="InterPro" id="IPR029787">
    <property type="entry name" value="Nucleotide_cyclase"/>
</dbReference>
<dbReference type="SUPFAM" id="SSF55073">
    <property type="entry name" value="Nucleotide cyclase"/>
    <property type="match status" value="1"/>
</dbReference>
<dbReference type="PANTHER" id="PTHR44227:SF3">
    <property type="entry name" value="PROTEIN O-MANNOSYL-TRANSFERASE TMTC4"/>
    <property type="match status" value="1"/>
</dbReference>
<keyword evidence="5" id="KW-1185">Reference proteome</keyword>
<dbReference type="SMART" id="SM00028">
    <property type="entry name" value="TPR"/>
    <property type="match status" value="4"/>
</dbReference>
<comment type="caution">
    <text evidence="4">The sequence shown here is derived from an EMBL/GenBank/DDBJ whole genome shotgun (WGS) entry which is preliminary data.</text>
</comment>
<name>A0ABT7FKH3_9RHOB</name>
<sequence>MTFDKPVDAVRWVREVQMESRRRRHGLMLRAALNYCRVLRDGNDLLGDGVNIAARLQEHAPVGGVILTEAVREWIVDDPELETRPLGSLALRKMKKTVTAYELVTDGRPTIIVASEQTSLPSIAVMPFFSGDGQDSDGYFASGIVEDIISRLSRLNDLTVISRSSTLAFANQPANPQSLAEVLGVRYLITGVLRQAGPQYRLSAELLDTQNGQVLASLRRDFVDADTFAVQDEIVEAALSHLLPGLRAAERRRSLRKAPASFTAYDSYLRALDLIGSLEPGPFREARIHLQSAMDGDPTFSPPFAWAARWHSLNVGQGWSGDPAGEAERAAVLAQQAIRLDDMDARALATFGHVQAFMFGDFDTALTYLDRARQANPSSSTAWLLSSVTLSSLGRAEEGIAAAERALRLSPFDPRLFQYYVFLGIVHYDAGDYQSAVKWLSMGLAENPRYTSGLRALAVAQEALGEHAAASAAAGRLLELEPGFSLALYRGAHRLYSDPEKADLFFERLQRAGVPE</sequence>
<dbReference type="PANTHER" id="PTHR44227">
    <property type="match status" value="1"/>
</dbReference>
<organism evidence="4 5">
    <name type="scientific">Sedimentitalea xiamensis</name>
    <dbReference type="NCBI Taxonomy" id="3050037"/>
    <lineage>
        <taxon>Bacteria</taxon>
        <taxon>Pseudomonadati</taxon>
        <taxon>Pseudomonadota</taxon>
        <taxon>Alphaproteobacteria</taxon>
        <taxon>Rhodobacterales</taxon>
        <taxon>Paracoccaceae</taxon>
        <taxon>Sedimentitalea</taxon>
    </lineage>
</organism>
<dbReference type="Gene3D" id="3.30.70.1230">
    <property type="entry name" value="Nucleotide cyclase"/>
    <property type="match status" value="1"/>
</dbReference>
<dbReference type="Pfam" id="PF13432">
    <property type="entry name" value="TPR_16"/>
    <property type="match status" value="1"/>
</dbReference>
<evidence type="ECO:0000313" key="4">
    <source>
        <dbReference type="EMBL" id="MDK3075269.1"/>
    </source>
</evidence>
<evidence type="ECO:0000256" key="1">
    <source>
        <dbReference type="ARBA" id="ARBA00022737"/>
    </source>
</evidence>
<keyword evidence="2 3" id="KW-0802">TPR repeat</keyword>
<evidence type="ECO:0000313" key="5">
    <source>
        <dbReference type="Proteomes" id="UP001227126"/>
    </source>
</evidence>
<protein>
    <submittedName>
        <fullName evidence="4">Tetratricopeptide repeat protein</fullName>
    </submittedName>
</protein>
<feature type="repeat" description="TPR" evidence="3">
    <location>
        <begin position="417"/>
        <end position="450"/>
    </location>
</feature>
<dbReference type="RefSeq" id="WP_284487198.1">
    <property type="nucleotide sequence ID" value="NZ_JASNJE010000033.1"/>
</dbReference>
<gene>
    <name evidence="4" type="ORF">QO034_19470</name>
</gene>
<accession>A0ABT7FKH3</accession>
<dbReference type="EMBL" id="JASNJE010000033">
    <property type="protein sequence ID" value="MDK3075269.1"/>
    <property type="molecule type" value="Genomic_DNA"/>
</dbReference>
<dbReference type="SUPFAM" id="SSF52964">
    <property type="entry name" value="TolB, N-terminal domain"/>
    <property type="match status" value="1"/>
</dbReference>
<reference evidence="4 5" key="1">
    <citation type="submission" date="2023-05" db="EMBL/GenBank/DDBJ databases">
        <title>Sedimentitalea sp. nov. JM2-8.</title>
        <authorList>
            <person name="Huang J."/>
        </authorList>
    </citation>
    <scope>NUCLEOTIDE SEQUENCE [LARGE SCALE GENOMIC DNA]</scope>
    <source>
        <strain evidence="4 5">JM2-8</strain>
    </source>
</reference>
<dbReference type="Proteomes" id="UP001227126">
    <property type="component" value="Unassembled WGS sequence"/>
</dbReference>
<dbReference type="InterPro" id="IPR011990">
    <property type="entry name" value="TPR-like_helical_dom_sf"/>
</dbReference>
<dbReference type="InterPro" id="IPR019734">
    <property type="entry name" value="TPR_rpt"/>
</dbReference>
<dbReference type="Gene3D" id="1.25.40.10">
    <property type="entry name" value="Tetratricopeptide repeat domain"/>
    <property type="match status" value="1"/>
</dbReference>
<keyword evidence="1" id="KW-0677">Repeat</keyword>
<dbReference type="PROSITE" id="PS50005">
    <property type="entry name" value="TPR"/>
    <property type="match status" value="1"/>
</dbReference>
<proteinExistence type="predicted"/>
<evidence type="ECO:0000256" key="3">
    <source>
        <dbReference type="PROSITE-ProRule" id="PRU00339"/>
    </source>
</evidence>
<evidence type="ECO:0000256" key="2">
    <source>
        <dbReference type="ARBA" id="ARBA00022803"/>
    </source>
</evidence>